<dbReference type="Gene3D" id="3.40.30.10">
    <property type="entry name" value="Glutaredoxin"/>
    <property type="match status" value="1"/>
</dbReference>
<proteinExistence type="predicted"/>
<reference evidence="1 2" key="1">
    <citation type="submission" date="2020-10" db="EMBL/GenBank/DDBJ databases">
        <title>The genome sequence of Chitinilyticum litopenaei 4Y14.</title>
        <authorList>
            <person name="Liu Y."/>
        </authorList>
    </citation>
    <scope>NUCLEOTIDE SEQUENCE [LARGE SCALE GENOMIC DNA]</scope>
    <source>
        <strain evidence="1 2">4Y14</strain>
    </source>
</reference>
<gene>
    <name evidence="1" type="ORF">INR99_10675</name>
</gene>
<dbReference type="Pfam" id="PF05768">
    <property type="entry name" value="Glrx-like"/>
    <property type="match status" value="1"/>
</dbReference>
<evidence type="ECO:0000313" key="2">
    <source>
        <dbReference type="Proteomes" id="UP000604481"/>
    </source>
</evidence>
<dbReference type="AlphaFoldDB" id="A0A8J7G0N9"/>
<evidence type="ECO:0000313" key="1">
    <source>
        <dbReference type="EMBL" id="MBE9609815.1"/>
    </source>
</evidence>
<accession>A0A8J7G0N9</accession>
<protein>
    <submittedName>
        <fullName evidence="1">Glutaredoxin family protein</fullName>
    </submittedName>
</protein>
<sequence>MMQVTPRLWLYGHEYCSLCHVMREALQAWSQPLMVEWVDIEGEAGLEEQFGELVPVLCGENGRQICHYHLDTQALDAYLADFR</sequence>
<name>A0A8J7G0N9_9NEIS</name>
<comment type="caution">
    <text evidence="1">The sequence shown here is derived from an EMBL/GenBank/DDBJ whole genome shotgun (WGS) entry which is preliminary data.</text>
</comment>
<dbReference type="EMBL" id="JADFUA010000005">
    <property type="protein sequence ID" value="MBE9609815.1"/>
    <property type="molecule type" value="Genomic_DNA"/>
</dbReference>
<dbReference type="InterPro" id="IPR008554">
    <property type="entry name" value="Glutaredoxin-like"/>
</dbReference>
<dbReference type="Proteomes" id="UP000604481">
    <property type="component" value="Unassembled WGS sequence"/>
</dbReference>
<dbReference type="SUPFAM" id="SSF52833">
    <property type="entry name" value="Thioredoxin-like"/>
    <property type="match status" value="1"/>
</dbReference>
<dbReference type="InterPro" id="IPR036249">
    <property type="entry name" value="Thioredoxin-like_sf"/>
</dbReference>
<organism evidence="1 2">
    <name type="scientific">Chitinilyticum piscinae</name>
    <dbReference type="NCBI Taxonomy" id="2866724"/>
    <lineage>
        <taxon>Bacteria</taxon>
        <taxon>Pseudomonadati</taxon>
        <taxon>Pseudomonadota</taxon>
        <taxon>Betaproteobacteria</taxon>
        <taxon>Neisseriales</taxon>
        <taxon>Chitinibacteraceae</taxon>
        <taxon>Chitinilyticum</taxon>
    </lineage>
</organism>
<keyword evidence="2" id="KW-1185">Reference proteome</keyword>